<reference evidence="3 4" key="1">
    <citation type="submission" date="2019-01" db="EMBL/GenBank/DDBJ databases">
        <authorList>
            <person name="Li J."/>
        </authorList>
    </citation>
    <scope>NUCLEOTIDE SEQUENCE [LARGE SCALE GENOMIC DNA]</scope>
    <source>
        <strain evidence="3 4">CGMCC 4.7180</strain>
    </source>
</reference>
<dbReference type="EMBL" id="SDPL01000126">
    <property type="protein sequence ID" value="RXZ48119.1"/>
    <property type="molecule type" value="Genomic_DNA"/>
</dbReference>
<organism evidence="3 4">
    <name type="scientific">Agromyces binzhouensis</name>
    <dbReference type="NCBI Taxonomy" id="1817495"/>
    <lineage>
        <taxon>Bacteria</taxon>
        <taxon>Bacillati</taxon>
        <taxon>Actinomycetota</taxon>
        <taxon>Actinomycetes</taxon>
        <taxon>Micrococcales</taxon>
        <taxon>Microbacteriaceae</taxon>
        <taxon>Agromyces</taxon>
    </lineage>
</organism>
<dbReference type="AlphaFoldDB" id="A0A4Q2JN95"/>
<dbReference type="InterPro" id="IPR011042">
    <property type="entry name" value="6-blade_b-propeller_TolB-like"/>
</dbReference>
<comment type="caution">
    <text evidence="3">The sequence shown here is derived from an EMBL/GenBank/DDBJ whole genome shotgun (WGS) entry which is preliminary data.</text>
</comment>
<evidence type="ECO:0000313" key="3">
    <source>
        <dbReference type="EMBL" id="RXZ48119.1"/>
    </source>
</evidence>
<name>A0A4Q2JN95_9MICO</name>
<dbReference type="Gene3D" id="2.120.10.30">
    <property type="entry name" value="TolB, C-terminal domain"/>
    <property type="match status" value="1"/>
</dbReference>
<sequence>MTTTTPLPAPPSTSSEPNDSELRAPGSLAIVDESSTRAPVEVLIEEARHRARRRRQVIGTVAIVAVAATAIALTVTLGGPGPSDDQGAALGGPVSEATLGIFEPMRGRIVWAADHELRAVDPADPTDIERVALPDDLDPKAMVSGWSADGTRLALTSEDAGELYVLDARGRLTAAGSTQGCCRFVSAAWLSPDGRSAFEFVAPGRLQLRDVGGLTEPRVIAVDPALGAAEGPSAPTHAWSPDGSSIAIVVADDVYTEPQPSSVHVVDLVTGVNRAVLGPELGLIRHLTWSPSGGQLLVVAGPWFEVTGAAMVNPHLGPLKMGLYLVDTDPGPVGPAPAPEPIASGHFIAATWSPDGARIAAIDHATPGVHSLVTMNRDGSGARRIVPDLGTRDWTGLAWHPTPSEPR</sequence>
<keyword evidence="2" id="KW-0812">Transmembrane</keyword>
<dbReference type="SUPFAM" id="SSF82171">
    <property type="entry name" value="DPP6 N-terminal domain-like"/>
    <property type="match status" value="1"/>
</dbReference>
<evidence type="ECO:0008006" key="5">
    <source>
        <dbReference type="Google" id="ProtNLM"/>
    </source>
</evidence>
<evidence type="ECO:0000256" key="2">
    <source>
        <dbReference type="SAM" id="Phobius"/>
    </source>
</evidence>
<gene>
    <name evidence="3" type="ORF">ESO86_08100</name>
</gene>
<accession>A0A4Q2JN95</accession>
<feature type="transmembrane region" description="Helical" evidence="2">
    <location>
        <begin position="57"/>
        <end position="77"/>
    </location>
</feature>
<proteinExistence type="predicted"/>
<dbReference type="OrthoDB" id="262125at2"/>
<dbReference type="Proteomes" id="UP000292881">
    <property type="component" value="Unassembled WGS sequence"/>
</dbReference>
<evidence type="ECO:0000313" key="4">
    <source>
        <dbReference type="Proteomes" id="UP000292881"/>
    </source>
</evidence>
<protein>
    <recommendedName>
        <fullName evidence="5">WD40 repeat domain-containing protein</fullName>
    </recommendedName>
</protein>
<keyword evidence="2" id="KW-0472">Membrane</keyword>
<feature type="compositionally biased region" description="Low complexity" evidence="1">
    <location>
        <begin position="1"/>
        <end position="17"/>
    </location>
</feature>
<keyword evidence="4" id="KW-1185">Reference proteome</keyword>
<keyword evidence="2" id="KW-1133">Transmembrane helix</keyword>
<feature type="region of interest" description="Disordered" evidence="1">
    <location>
        <begin position="1"/>
        <end position="24"/>
    </location>
</feature>
<evidence type="ECO:0000256" key="1">
    <source>
        <dbReference type="SAM" id="MobiDB-lite"/>
    </source>
</evidence>